<evidence type="ECO:0000256" key="13">
    <source>
        <dbReference type="ARBA" id="ARBA00023170"/>
    </source>
</evidence>
<dbReference type="CDD" id="cd12087">
    <property type="entry name" value="TM_EGFR-like"/>
    <property type="match status" value="1"/>
</dbReference>
<dbReference type="FunFam" id="1.10.510.10:FF:000129">
    <property type="entry name" value="cysteine-rich receptor-like protein kinase 10"/>
    <property type="match status" value="1"/>
</dbReference>
<dbReference type="PANTHER" id="PTHR27002">
    <property type="entry name" value="RECEPTOR-LIKE SERINE/THREONINE-PROTEIN KINASE SD1-8"/>
    <property type="match status" value="1"/>
</dbReference>
<evidence type="ECO:0000256" key="1">
    <source>
        <dbReference type="ARBA" id="ARBA00004167"/>
    </source>
</evidence>
<keyword evidence="5 20" id="KW-0812">Transmembrane</keyword>
<evidence type="ECO:0000256" key="6">
    <source>
        <dbReference type="ARBA" id="ARBA00022729"/>
    </source>
</evidence>
<evidence type="ECO:0000259" key="21">
    <source>
        <dbReference type="PROSITE" id="PS50011"/>
    </source>
</evidence>
<evidence type="ECO:0000256" key="10">
    <source>
        <dbReference type="ARBA" id="ARBA00022840"/>
    </source>
</evidence>
<keyword evidence="9" id="KW-0418">Kinase</keyword>
<accession>A0ABC8KM45</accession>
<evidence type="ECO:0000256" key="5">
    <source>
        <dbReference type="ARBA" id="ARBA00022692"/>
    </source>
</evidence>
<reference evidence="22 23" key="1">
    <citation type="submission" date="2022-03" db="EMBL/GenBank/DDBJ databases">
        <authorList>
            <person name="Macdonald S."/>
            <person name="Ahmed S."/>
            <person name="Newling K."/>
        </authorList>
    </citation>
    <scope>NUCLEOTIDE SEQUENCE [LARGE SCALE GENOMIC DNA]</scope>
</reference>
<dbReference type="Proteomes" id="UP001642260">
    <property type="component" value="Unassembled WGS sequence"/>
</dbReference>
<feature type="transmembrane region" description="Helical" evidence="20">
    <location>
        <begin position="37"/>
        <end position="63"/>
    </location>
</feature>
<evidence type="ECO:0000313" key="22">
    <source>
        <dbReference type="EMBL" id="CAH8359055.1"/>
    </source>
</evidence>
<keyword evidence="12 20" id="KW-0472">Membrane</keyword>
<evidence type="ECO:0000256" key="7">
    <source>
        <dbReference type="ARBA" id="ARBA00022737"/>
    </source>
</evidence>
<evidence type="ECO:0000256" key="14">
    <source>
        <dbReference type="ARBA" id="ARBA00023180"/>
    </source>
</evidence>
<keyword evidence="3" id="KW-0597">Phosphoprotein</keyword>
<feature type="compositionally biased region" description="Polar residues" evidence="19">
    <location>
        <begin position="397"/>
        <end position="408"/>
    </location>
</feature>
<dbReference type="AlphaFoldDB" id="A0ABC8KM45"/>
<dbReference type="PANTHER" id="PTHR27002:SF952">
    <property type="entry name" value="CYSTEINE-RICH"/>
    <property type="match status" value="1"/>
</dbReference>
<feature type="binding site" evidence="16">
    <location>
        <position position="229"/>
    </location>
    <ligand>
        <name>Mg(2+)</name>
        <dbReference type="ChEBI" id="CHEBI:18420"/>
    </ligand>
</feature>
<keyword evidence="8 17" id="KW-0547">Nucleotide-binding</keyword>
<feature type="binding site" evidence="16">
    <location>
        <position position="242"/>
    </location>
    <ligand>
        <name>Mg(2+)</name>
        <dbReference type="ChEBI" id="CHEBI:18420"/>
    </ligand>
</feature>
<evidence type="ECO:0000256" key="19">
    <source>
        <dbReference type="SAM" id="MobiDB-lite"/>
    </source>
</evidence>
<dbReference type="GO" id="GO:0006950">
    <property type="term" value="P:response to stress"/>
    <property type="evidence" value="ECO:0007669"/>
    <property type="project" value="UniProtKB-ARBA"/>
</dbReference>
<name>A0ABC8KM45_ERUVS</name>
<evidence type="ECO:0000256" key="15">
    <source>
        <dbReference type="PIRSR" id="PIRSR000615-1"/>
    </source>
</evidence>
<evidence type="ECO:0000256" key="4">
    <source>
        <dbReference type="ARBA" id="ARBA00022679"/>
    </source>
</evidence>
<evidence type="ECO:0000256" key="11">
    <source>
        <dbReference type="ARBA" id="ARBA00022989"/>
    </source>
</evidence>
<dbReference type="GO" id="GO:0004674">
    <property type="term" value="F:protein serine/threonine kinase activity"/>
    <property type="evidence" value="ECO:0007669"/>
    <property type="project" value="UniProtKB-KW"/>
</dbReference>
<keyword evidence="16" id="KW-0479">Metal-binding</keyword>
<keyword evidence="13" id="KW-0675">Receptor</keyword>
<feature type="domain" description="Protein kinase" evidence="21">
    <location>
        <begin position="101"/>
        <end position="384"/>
    </location>
</feature>
<dbReference type="InterPro" id="IPR000719">
    <property type="entry name" value="Prot_kinase_dom"/>
</dbReference>
<dbReference type="InterPro" id="IPR017441">
    <property type="entry name" value="Protein_kinase_ATP_BS"/>
</dbReference>
<keyword evidence="14" id="KW-0325">Glycoprotein</keyword>
<keyword evidence="23" id="KW-1185">Reference proteome</keyword>
<dbReference type="PROSITE" id="PS50011">
    <property type="entry name" value="PROTEIN_KINASE_DOM"/>
    <property type="match status" value="1"/>
</dbReference>
<comment type="caution">
    <text evidence="22">The sequence shown here is derived from an EMBL/GenBank/DDBJ whole genome shotgun (WGS) entry which is preliminary data.</text>
</comment>
<dbReference type="InterPro" id="IPR001245">
    <property type="entry name" value="Ser-Thr/Tyr_kinase_cat_dom"/>
</dbReference>
<keyword evidence="11 20" id="KW-1133">Transmembrane helix</keyword>
<dbReference type="EMBL" id="CAKOAT010258487">
    <property type="protein sequence ID" value="CAH8359055.1"/>
    <property type="molecule type" value="Genomic_DNA"/>
</dbReference>
<evidence type="ECO:0000256" key="8">
    <source>
        <dbReference type="ARBA" id="ARBA00022741"/>
    </source>
</evidence>
<comment type="subcellular location">
    <subcellularLocation>
        <location evidence="1">Membrane</location>
        <topology evidence="1">Single-pass membrane protein</topology>
    </subcellularLocation>
</comment>
<dbReference type="FunFam" id="3.30.200.20:FF:000959">
    <property type="entry name" value="Cysteine-rich receptor-like protein kinase 17"/>
    <property type="match status" value="1"/>
</dbReference>
<keyword evidence="16" id="KW-0460">Magnesium</keyword>
<evidence type="ECO:0000256" key="18">
    <source>
        <dbReference type="RuleBase" id="RU000304"/>
    </source>
</evidence>
<evidence type="ECO:0000256" key="16">
    <source>
        <dbReference type="PIRSR" id="PIRSR000615-3"/>
    </source>
</evidence>
<dbReference type="GO" id="GO:0016020">
    <property type="term" value="C:membrane"/>
    <property type="evidence" value="ECO:0007669"/>
    <property type="project" value="UniProtKB-SubCell"/>
</dbReference>
<proteinExistence type="inferred from homology"/>
<evidence type="ECO:0000313" key="23">
    <source>
        <dbReference type="Proteomes" id="UP001642260"/>
    </source>
</evidence>
<keyword evidence="2 18" id="KW-0723">Serine/threonine-protein kinase</keyword>
<evidence type="ECO:0000256" key="20">
    <source>
        <dbReference type="SAM" id="Phobius"/>
    </source>
</evidence>
<sequence>MERTKLSCAQRSDTIIVKEMNRKWKILLKLSWHGDSLSVGAIVGIVTGTIVIVLVLLALAFVFNRRRKSYKEVDFQSGDDISTTHSLQFDFKTIEAATDKFSRSNRLGQGGFGEVYKGTFPNGTEVAVKRLSKNSGQGEKEFKNEVLLVAKLQHRNLVRLLGFSVEGEEKILVYEFVPNKSLDYFLFAVKRQLDWKKRYSIIGGISRGIIYLHQDSRLTIIHRDLKASNILLDADMDPKIADFGMARIFGMDQSGANTSKIVGTPGYMSPEYLIHGQFSTKSDVYSYGVLVLEIISGRKNNSFHQTSDATAENLAWKLWGNGTALNLVDPVIIDSCQNSEVIRCIHICLLCVQEDPVDRPTFATISVMLTSNTVTLPVPRQPGFFIQSRSGRDPLDSDQSTATKSDPTSVDDASITDIYSR</sequence>
<feature type="binding site" evidence="17">
    <location>
        <position position="129"/>
    </location>
    <ligand>
        <name>ATP</name>
        <dbReference type="ChEBI" id="CHEBI:30616"/>
    </ligand>
</feature>
<keyword evidence="4" id="KW-0808">Transferase</keyword>
<comment type="similarity">
    <text evidence="18">Belongs to the protein kinase superfamily.</text>
</comment>
<dbReference type="PROSITE" id="PS00108">
    <property type="entry name" value="PROTEIN_KINASE_ST"/>
    <property type="match status" value="1"/>
</dbReference>
<evidence type="ECO:0000256" key="3">
    <source>
        <dbReference type="ARBA" id="ARBA00022553"/>
    </source>
</evidence>
<keyword evidence="6" id="KW-0732">Signal</keyword>
<dbReference type="GO" id="GO:0005524">
    <property type="term" value="F:ATP binding"/>
    <property type="evidence" value="ECO:0007669"/>
    <property type="project" value="UniProtKB-UniRule"/>
</dbReference>
<dbReference type="PROSITE" id="PS00107">
    <property type="entry name" value="PROTEIN_KINASE_ATP"/>
    <property type="match status" value="1"/>
</dbReference>
<keyword evidence="7" id="KW-0677">Repeat</keyword>
<protein>
    <recommendedName>
        <fullName evidence="21">Protein kinase domain-containing protein</fullName>
    </recommendedName>
</protein>
<gene>
    <name evidence="22" type="ORF">ERUC_LOCUS24811</name>
</gene>
<evidence type="ECO:0000256" key="9">
    <source>
        <dbReference type="ARBA" id="ARBA00022777"/>
    </source>
</evidence>
<feature type="region of interest" description="Disordered" evidence="19">
    <location>
        <begin position="385"/>
        <end position="421"/>
    </location>
</feature>
<organism evidence="22 23">
    <name type="scientific">Eruca vesicaria subsp. sativa</name>
    <name type="common">Garden rocket</name>
    <name type="synonym">Eruca sativa</name>
    <dbReference type="NCBI Taxonomy" id="29727"/>
    <lineage>
        <taxon>Eukaryota</taxon>
        <taxon>Viridiplantae</taxon>
        <taxon>Streptophyta</taxon>
        <taxon>Embryophyta</taxon>
        <taxon>Tracheophyta</taxon>
        <taxon>Spermatophyta</taxon>
        <taxon>Magnoliopsida</taxon>
        <taxon>eudicotyledons</taxon>
        <taxon>Gunneridae</taxon>
        <taxon>Pentapetalae</taxon>
        <taxon>rosids</taxon>
        <taxon>malvids</taxon>
        <taxon>Brassicales</taxon>
        <taxon>Brassicaceae</taxon>
        <taxon>Brassiceae</taxon>
        <taxon>Eruca</taxon>
    </lineage>
</organism>
<evidence type="ECO:0000256" key="2">
    <source>
        <dbReference type="ARBA" id="ARBA00022527"/>
    </source>
</evidence>
<dbReference type="Gene3D" id="1.10.510.10">
    <property type="entry name" value="Transferase(Phosphotransferase) domain 1"/>
    <property type="match status" value="1"/>
</dbReference>
<dbReference type="InterPro" id="IPR008271">
    <property type="entry name" value="Ser/Thr_kinase_AS"/>
</dbReference>
<keyword evidence="10 17" id="KW-0067">ATP-binding</keyword>
<evidence type="ECO:0000256" key="12">
    <source>
        <dbReference type="ARBA" id="ARBA00023136"/>
    </source>
</evidence>
<dbReference type="SUPFAM" id="SSF56112">
    <property type="entry name" value="Protein kinase-like (PK-like)"/>
    <property type="match status" value="1"/>
</dbReference>
<evidence type="ECO:0000256" key="17">
    <source>
        <dbReference type="PROSITE-ProRule" id="PRU10141"/>
    </source>
</evidence>
<dbReference type="Pfam" id="PF07714">
    <property type="entry name" value="PK_Tyr_Ser-Thr"/>
    <property type="match status" value="1"/>
</dbReference>
<dbReference type="SMART" id="SM00220">
    <property type="entry name" value="S_TKc"/>
    <property type="match status" value="1"/>
</dbReference>
<feature type="active site" description="Proton acceptor" evidence="15">
    <location>
        <position position="224"/>
    </location>
</feature>
<dbReference type="Gene3D" id="3.30.200.20">
    <property type="entry name" value="Phosphorylase Kinase, domain 1"/>
    <property type="match status" value="1"/>
</dbReference>
<dbReference type="InterPro" id="IPR011009">
    <property type="entry name" value="Kinase-like_dom_sf"/>
</dbReference>